<gene>
    <name evidence="1" type="ORF">DLM85_14690</name>
</gene>
<dbReference type="RefSeq" id="WP_111478864.1">
    <property type="nucleotide sequence ID" value="NZ_QHKM01000004.1"/>
</dbReference>
<dbReference type="AlphaFoldDB" id="A0A328BJ60"/>
<reference evidence="2" key="1">
    <citation type="submission" date="2018-05" db="EMBL/GenBank/DDBJ databases">
        <authorList>
            <person name="Nie L."/>
        </authorList>
    </citation>
    <scope>NUCLEOTIDE SEQUENCE [LARGE SCALE GENOMIC DNA]</scope>
    <source>
        <strain evidence="2">NL</strain>
    </source>
</reference>
<dbReference type="Proteomes" id="UP000248553">
    <property type="component" value="Unassembled WGS sequence"/>
</dbReference>
<dbReference type="OrthoDB" id="885365at2"/>
<evidence type="ECO:0000313" key="2">
    <source>
        <dbReference type="Proteomes" id="UP000248553"/>
    </source>
</evidence>
<organism evidence="1 2">
    <name type="scientific">Hymenobacter edaphi</name>
    <dbReference type="NCBI Taxonomy" id="2211146"/>
    <lineage>
        <taxon>Bacteria</taxon>
        <taxon>Pseudomonadati</taxon>
        <taxon>Bacteroidota</taxon>
        <taxon>Cytophagia</taxon>
        <taxon>Cytophagales</taxon>
        <taxon>Hymenobacteraceae</taxon>
        <taxon>Hymenobacter</taxon>
    </lineage>
</organism>
<comment type="caution">
    <text evidence="1">The sequence shown here is derived from an EMBL/GenBank/DDBJ whole genome shotgun (WGS) entry which is preliminary data.</text>
</comment>
<protein>
    <submittedName>
        <fullName evidence="1">Uncharacterized protein</fullName>
    </submittedName>
</protein>
<sequence>MQTRLRVTFNENYLDVPAVQQLFYAAMDAAAHYSRGYSPARGTVTFTIYGGYTLVSLQRFWRLLHHHDSFARLLVDGRPYAG</sequence>
<accession>A0A328BJ60</accession>
<proteinExistence type="predicted"/>
<name>A0A328BJ60_9BACT</name>
<dbReference type="EMBL" id="QHKM01000004">
    <property type="protein sequence ID" value="RAK65954.1"/>
    <property type="molecule type" value="Genomic_DNA"/>
</dbReference>
<evidence type="ECO:0000313" key="1">
    <source>
        <dbReference type="EMBL" id="RAK65954.1"/>
    </source>
</evidence>
<keyword evidence="2" id="KW-1185">Reference proteome</keyword>